<keyword evidence="3" id="KW-1185">Reference proteome</keyword>
<evidence type="ECO:0000256" key="1">
    <source>
        <dbReference type="PIRSR" id="PIRSR602481-1"/>
    </source>
</evidence>
<evidence type="ECO:0000313" key="3">
    <source>
        <dbReference type="Proteomes" id="UP000653730"/>
    </source>
</evidence>
<feature type="binding site" evidence="1">
    <location>
        <position position="100"/>
    </location>
    <ligand>
        <name>Zn(2+)</name>
        <dbReference type="ChEBI" id="CHEBI:29105"/>
    </ligand>
</feature>
<dbReference type="GO" id="GO:1900376">
    <property type="term" value="P:regulation of secondary metabolite biosynthetic process"/>
    <property type="evidence" value="ECO:0007669"/>
    <property type="project" value="TreeGrafter"/>
</dbReference>
<feature type="binding site" evidence="1">
    <location>
        <position position="103"/>
    </location>
    <ligand>
        <name>Zn(2+)</name>
        <dbReference type="ChEBI" id="CHEBI:29105"/>
    </ligand>
</feature>
<name>A0A926JW87_9FLAO</name>
<keyword evidence="1" id="KW-0862">Zinc</keyword>
<dbReference type="GO" id="GO:0000976">
    <property type="term" value="F:transcription cis-regulatory region binding"/>
    <property type="evidence" value="ECO:0007669"/>
    <property type="project" value="TreeGrafter"/>
</dbReference>
<feature type="binding site" evidence="1">
    <location>
        <position position="136"/>
    </location>
    <ligand>
        <name>Zn(2+)</name>
        <dbReference type="ChEBI" id="CHEBI:29105"/>
    </ligand>
</feature>
<dbReference type="EMBL" id="JACVDC010000146">
    <property type="protein sequence ID" value="MBC9798635.1"/>
    <property type="molecule type" value="Genomic_DNA"/>
</dbReference>
<feature type="binding site" evidence="1">
    <location>
        <position position="139"/>
    </location>
    <ligand>
        <name>Zn(2+)</name>
        <dbReference type="ChEBI" id="CHEBI:29105"/>
    </ligand>
</feature>
<dbReference type="PANTHER" id="PTHR33202">
    <property type="entry name" value="ZINC UPTAKE REGULATION PROTEIN"/>
    <property type="match status" value="1"/>
</dbReference>
<reference evidence="2 3" key="1">
    <citation type="submission" date="2020-09" db="EMBL/GenBank/DDBJ databases">
        <title>Sinomicrobium weinanense sp. nov., a halophilic bacteria isolated from saline-alkali soil.</title>
        <authorList>
            <person name="Wu P."/>
            <person name="Ren H."/>
            <person name="Mei Y."/>
            <person name="Liang Y."/>
            <person name="Chen Z."/>
        </authorList>
    </citation>
    <scope>NUCLEOTIDE SEQUENCE [LARGE SCALE GENOMIC DNA]</scope>
    <source>
        <strain evidence="2 3">FJxs</strain>
    </source>
</reference>
<comment type="caution">
    <text evidence="2">The sequence shown here is derived from an EMBL/GenBank/DDBJ whole genome shotgun (WGS) entry which is preliminary data.</text>
</comment>
<dbReference type="Pfam" id="PF01475">
    <property type="entry name" value="FUR"/>
    <property type="match status" value="1"/>
</dbReference>
<dbReference type="GO" id="GO:0045892">
    <property type="term" value="P:negative regulation of DNA-templated transcription"/>
    <property type="evidence" value="ECO:0007669"/>
    <property type="project" value="TreeGrafter"/>
</dbReference>
<dbReference type="SUPFAM" id="SSF46785">
    <property type="entry name" value="Winged helix' DNA-binding domain"/>
    <property type="match status" value="1"/>
</dbReference>
<keyword evidence="1" id="KW-0479">Metal-binding</keyword>
<dbReference type="Gene3D" id="1.10.10.10">
    <property type="entry name" value="Winged helix-like DNA-binding domain superfamily/Winged helix DNA-binding domain"/>
    <property type="match status" value="1"/>
</dbReference>
<dbReference type="InterPro" id="IPR036390">
    <property type="entry name" value="WH_DNA-bd_sf"/>
</dbReference>
<dbReference type="RefSeq" id="WP_187967743.1">
    <property type="nucleotide sequence ID" value="NZ_JACVDC010000146.1"/>
</dbReference>
<protein>
    <submittedName>
        <fullName evidence="2">Transcriptional repressor</fullName>
    </submittedName>
</protein>
<sequence>MSAEVANLEKDINKVLKSHRLKRTLARMDILQLLLGSGHAISYNDINEELGDRFDKSTVYRTLNSFEEKGIIHAVNDGSGGIKYAVTKIESPGAHVHFKCDHCEQTYCLPNTGIPRVSTPEGFIVRTSSLLINGTCKYCS</sequence>
<dbReference type="GO" id="GO:0003700">
    <property type="term" value="F:DNA-binding transcription factor activity"/>
    <property type="evidence" value="ECO:0007669"/>
    <property type="project" value="InterPro"/>
</dbReference>
<organism evidence="2 3">
    <name type="scientific">Sinomicrobium weinanense</name>
    <dbReference type="NCBI Taxonomy" id="2842200"/>
    <lineage>
        <taxon>Bacteria</taxon>
        <taxon>Pseudomonadati</taxon>
        <taxon>Bacteroidota</taxon>
        <taxon>Flavobacteriia</taxon>
        <taxon>Flavobacteriales</taxon>
        <taxon>Flavobacteriaceae</taxon>
        <taxon>Sinomicrobium</taxon>
    </lineage>
</organism>
<dbReference type="PANTHER" id="PTHR33202:SF22">
    <property type="entry name" value="HYDROGEN PEROXIDE SENSITIVE REPRESSOR"/>
    <property type="match status" value="1"/>
</dbReference>
<dbReference type="AlphaFoldDB" id="A0A926JW87"/>
<accession>A0A926JW87</accession>
<evidence type="ECO:0000313" key="2">
    <source>
        <dbReference type="EMBL" id="MBC9798635.1"/>
    </source>
</evidence>
<dbReference type="InterPro" id="IPR036388">
    <property type="entry name" value="WH-like_DNA-bd_sf"/>
</dbReference>
<dbReference type="GO" id="GO:0008270">
    <property type="term" value="F:zinc ion binding"/>
    <property type="evidence" value="ECO:0007669"/>
    <property type="project" value="TreeGrafter"/>
</dbReference>
<comment type="cofactor">
    <cofactor evidence="1">
        <name>Zn(2+)</name>
        <dbReference type="ChEBI" id="CHEBI:29105"/>
    </cofactor>
    <text evidence="1">Binds 1 zinc ion per subunit.</text>
</comment>
<dbReference type="Proteomes" id="UP000653730">
    <property type="component" value="Unassembled WGS sequence"/>
</dbReference>
<proteinExistence type="predicted"/>
<dbReference type="InterPro" id="IPR002481">
    <property type="entry name" value="FUR"/>
</dbReference>
<gene>
    <name evidence="2" type="ORF">IBL28_21900</name>
</gene>